<dbReference type="STRING" id="6248.A0A0K0DTG6"/>
<dbReference type="GO" id="GO:0030968">
    <property type="term" value="P:endoplasmic reticulum unfolded protein response"/>
    <property type="evidence" value="ECO:0007669"/>
    <property type="project" value="TreeGrafter"/>
</dbReference>
<dbReference type="SUPFAM" id="SSF54236">
    <property type="entry name" value="Ubiquitin-like"/>
    <property type="match status" value="1"/>
</dbReference>
<dbReference type="PANTHER" id="PTHR12943:SF27">
    <property type="entry name" value="HOMOCYSTEINE-INDUCED ENDOPLASMIC RETICULUM PROTEIN, ISOFORM A"/>
    <property type="match status" value="1"/>
</dbReference>
<reference evidence="10" key="1">
    <citation type="submission" date="2015-08" db="UniProtKB">
        <authorList>
            <consortium name="WormBaseParasite"/>
        </authorList>
    </citation>
    <scope>IDENTIFICATION</scope>
</reference>
<comment type="subcellular location">
    <subcellularLocation>
        <location evidence="1">Membrane</location>
    </subcellularLocation>
</comment>
<dbReference type="Proteomes" id="UP000035681">
    <property type="component" value="Unplaced"/>
</dbReference>
<feature type="compositionally biased region" description="Basic and acidic residues" evidence="6">
    <location>
        <begin position="364"/>
        <end position="384"/>
    </location>
</feature>
<keyword evidence="4 7" id="KW-0472">Membrane</keyword>
<keyword evidence="5" id="KW-0834">Unfolded protein response</keyword>
<dbReference type="InterPro" id="IPR000626">
    <property type="entry name" value="Ubiquitin-like_dom"/>
</dbReference>
<dbReference type="PANTHER" id="PTHR12943">
    <property type="entry name" value="HOMOCYSTEINE-RESPONSIVE ENDOPLASMIC RETICULUM-RESIDENT UNIQUITIN-LIKE DOMAIN HERPUD PROTEIN FAMILY MEMBER"/>
    <property type="match status" value="1"/>
</dbReference>
<proteinExistence type="predicted"/>
<evidence type="ECO:0000313" key="11">
    <source>
        <dbReference type="WBParaSite" id="TCONS_00009233.p1"/>
    </source>
</evidence>
<dbReference type="WBParaSite" id="SSTP_0000052700.1">
    <property type="protein sequence ID" value="SSTP_0000052700.1"/>
    <property type="gene ID" value="SSTP_0000052700"/>
</dbReference>
<dbReference type="GO" id="GO:0016020">
    <property type="term" value="C:membrane"/>
    <property type="evidence" value="ECO:0007669"/>
    <property type="project" value="UniProtKB-SubCell"/>
</dbReference>
<dbReference type="FunFam" id="3.10.20.90:FF:000046">
    <property type="entry name" value="Homocysteine-responsive endoplasmic reticulum-resident ubiquitin-like domain member 2 protein"/>
    <property type="match status" value="1"/>
</dbReference>
<accession>A0A0K0DTG6</accession>
<feature type="transmembrane region" description="Helical" evidence="7">
    <location>
        <begin position="268"/>
        <end position="290"/>
    </location>
</feature>
<dbReference type="WBParaSite" id="TCONS_00009233.p1">
    <property type="protein sequence ID" value="TCONS_00009233.p1"/>
    <property type="gene ID" value="XLOC_007067"/>
</dbReference>
<keyword evidence="2 7" id="KW-0812">Transmembrane</keyword>
<evidence type="ECO:0000256" key="4">
    <source>
        <dbReference type="ARBA" id="ARBA00023136"/>
    </source>
</evidence>
<feature type="transmembrane region" description="Helical" evidence="7">
    <location>
        <begin position="296"/>
        <end position="312"/>
    </location>
</feature>
<dbReference type="Gene3D" id="3.10.20.90">
    <property type="entry name" value="Phosphatidylinositol 3-kinase Catalytic Subunit, Chain A, domain 1"/>
    <property type="match status" value="1"/>
</dbReference>
<evidence type="ECO:0000313" key="10">
    <source>
        <dbReference type="WBParaSite" id="SSTP_0000052700.1"/>
    </source>
</evidence>
<evidence type="ECO:0000313" key="9">
    <source>
        <dbReference type="Proteomes" id="UP000035681"/>
    </source>
</evidence>
<feature type="compositionally biased region" description="Polar residues" evidence="6">
    <location>
        <begin position="140"/>
        <end position="162"/>
    </location>
</feature>
<sequence length="445" mass="51214">MESETSSNIDTVEFTIRSAFQTFDDHKVKCSLEWTVFDMKKHLEETCPSNPKATKQKLIFLGKCLNDSQTLRDILMSHQRQLSENYTSTSLTDQSNDDSLDLETPKIIHLVVPIEKQTNDNRNIDENGENETQNRRDDQTQNTNVTEEANSTTNEPSLSSEGIPNIPGLVTPIITNYDPSNPYHIYYQTYLTQLIQYQHYYANSLRQELGLRESTPMPSFPTMNISFQTNIQQPNNINNGGFDNGNNNNQGNNVRYNDIVRNFNGLRVGFMGILLSVLRFSALTLLMMNYVTFDRLSIVIGIITVMWILKIYRDRGQIVVNNNNDENERNLNVNQQQQPNENSNRDGIEGSEDDREPLLQPENNNREDVFENERNEEEQRNDLQPEEIVRNENILITAWNTSLNLITSFIYSIIPENAERQNIIFITKCKNSGNDIIIIISISVI</sequence>
<evidence type="ECO:0000256" key="1">
    <source>
        <dbReference type="ARBA" id="ARBA00004370"/>
    </source>
</evidence>
<dbReference type="PROSITE" id="PS50053">
    <property type="entry name" value="UBIQUITIN_2"/>
    <property type="match status" value="1"/>
</dbReference>
<evidence type="ECO:0000256" key="3">
    <source>
        <dbReference type="ARBA" id="ARBA00022989"/>
    </source>
</evidence>
<dbReference type="InterPro" id="IPR029071">
    <property type="entry name" value="Ubiquitin-like_domsf"/>
</dbReference>
<dbReference type="AlphaFoldDB" id="A0A0K0DTG6"/>
<keyword evidence="9" id="KW-1185">Reference proteome</keyword>
<dbReference type="InterPro" id="IPR039751">
    <property type="entry name" value="HERPUD1/2"/>
</dbReference>
<keyword evidence="3 7" id="KW-1133">Transmembrane helix</keyword>
<feature type="region of interest" description="Disordered" evidence="6">
    <location>
        <begin position="328"/>
        <end position="384"/>
    </location>
</feature>
<evidence type="ECO:0000256" key="2">
    <source>
        <dbReference type="ARBA" id="ARBA00022692"/>
    </source>
</evidence>
<organism evidence="10">
    <name type="scientific">Strongyloides stercoralis</name>
    <name type="common">Threadworm</name>
    <dbReference type="NCBI Taxonomy" id="6248"/>
    <lineage>
        <taxon>Eukaryota</taxon>
        <taxon>Metazoa</taxon>
        <taxon>Ecdysozoa</taxon>
        <taxon>Nematoda</taxon>
        <taxon>Chromadorea</taxon>
        <taxon>Rhabditida</taxon>
        <taxon>Tylenchina</taxon>
        <taxon>Panagrolaimomorpha</taxon>
        <taxon>Strongyloidoidea</taxon>
        <taxon>Strongyloididae</taxon>
        <taxon>Strongyloides</taxon>
    </lineage>
</organism>
<name>A0A0K0DTG6_STRER</name>
<evidence type="ECO:0000256" key="7">
    <source>
        <dbReference type="SAM" id="Phobius"/>
    </source>
</evidence>
<feature type="domain" description="Ubiquitin-like" evidence="8">
    <location>
        <begin position="12"/>
        <end position="82"/>
    </location>
</feature>
<evidence type="ECO:0000256" key="5">
    <source>
        <dbReference type="ARBA" id="ARBA00023230"/>
    </source>
</evidence>
<evidence type="ECO:0000259" key="8">
    <source>
        <dbReference type="PROSITE" id="PS50053"/>
    </source>
</evidence>
<protein>
    <submittedName>
        <fullName evidence="10 11">Ubiquitin-like domain-containing protein</fullName>
    </submittedName>
</protein>
<evidence type="ECO:0000256" key="6">
    <source>
        <dbReference type="SAM" id="MobiDB-lite"/>
    </source>
</evidence>
<feature type="region of interest" description="Disordered" evidence="6">
    <location>
        <begin position="118"/>
        <end position="166"/>
    </location>
</feature>